<keyword evidence="1" id="KW-0862">Zinc</keyword>
<dbReference type="InterPro" id="IPR036875">
    <property type="entry name" value="Znf_CCHC_sf"/>
</dbReference>
<keyword evidence="4" id="KW-1185">Reference proteome</keyword>
<dbReference type="WBParaSite" id="SVE_0690600.1">
    <property type="protein sequence ID" value="SVE_0690600.1"/>
    <property type="gene ID" value="SVE_0690600"/>
</dbReference>
<accession>A0A0K0FDI0</accession>
<evidence type="ECO:0000313" key="4">
    <source>
        <dbReference type="Proteomes" id="UP000035680"/>
    </source>
</evidence>
<evidence type="ECO:0000259" key="3">
    <source>
        <dbReference type="PROSITE" id="PS50158"/>
    </source>
</evidence>
<proteinExistence type="predicted"/>
<feature type="coiled-coil region" evidence="2">
    <location>
        <begin position="25"/>
        <end position="52"/>
    </location>
</feature>
<evidence type="ECO:0000256" key="1">
    <source>
        <dbReference type="PROSITE-ProRule" id="PRU00047"/>
    </source>
</evidence>
<organism evidence="4 5">
    <name type="scientific">Strongyloides venezuelensis</name>
    <name type="common">Threadworm</name>
    <dbReference type="NCBI Taxonomy" id="75913"/>
    <lineage>
        <taxon>Eukaryota</taxon>
        <taxon>Metazoa</taxon>
        <taxon>Ecdysozoa</taxon>
        <taxon>Nematoda</taxon>
        <taxon>Chromadorea</taxon>
        <taxon>Rhabditida</taxon>
        <taxon>Tylenchina</taxon>
        <taxon>Panagrolaimomorpha</taxon>
        <taxon>Strongyloidoidea</taxon>
        <taxon>Strongyloididae</taxon>
        <taxon>Strongyloides</taxon>
    </lineage>
</organism>
<keyword evidence="1" id="KW-0479">Metal-binding</keyword>
<name>A0A0K0FDI0_STRVS</name>
<protein>
    <submittedName>
        <fullName evidence="5">CCHC-type domain-containing protein</fullName>
    </submittedName>
</protein>
<reference evidence="5" key="2">
    <citation type="submission" date="2015-08" db="UniProtKB">
        <authorList>
            <consortium name="WormBaseParasite"/>
        </authorList>
    </citation>
    <scope>IDENTIFICATION</scope>
</reference>
<dbReference type="GO" id="GO:0003676">
    <property type="term" value="F:nucleic acid binding"/>
    <property type="evidence" value="ECO:0007669"/>
    <property type="project" value="InterPro"/>
</dbReference>
<dbReference type="SMART" id="SM00343">
    <property type="entry name" value="ZnF_C2HC"/>
    <property type="match status" value="1"/>
</dbReference>
<dbReference type="PROSITE" id="PS50158">
    <property type="entry name" value="ZF_CCHC"/>
    <property type="match status" value="1"/>
</dbReference>
<dbReference type="AlphaFoldDB" id="A0A0K0FDI0"/>
<keyword evidence="1" id="KW-0863">Zinc-finger</keyword>
<dbReference type="SUPFAM" id="SSF57756">
    <property type="entry name" value="Retrovirus zinc finger-like domains"/>
    <property type="match status" value="1"/>
</dbReference>
<reference evidence="4" key="1">
    <citation type="submission" date="2014-07" db="EMBL/GenBank/DDBJ databases">
        <authorList>
            <person name="Martin A.A"/>
            <person name="De Silva N."/>
        </authorList>
    </citation>
    <scope>NUCLEOTIDE SEQUENCE</scope>
</reference>
<feature type="domain" description="CCHC-type" evidence="3">
    <location>
        <begin position="112"/>
        <end position="128"/>
    </location>
</feature>
<dbReference type="GO" id="GO:0019899">
    <property type="term" value="F:enzyme binding"/>
    <property type="evidence" value="ECO:0007669"/>
    <property type="project" value="UniProtKB-ARBA"/>
</dbReference>
<evidence type="ECO:0000256" key="2">
    <source>
        <dbReference type="SAM" id="Coils"/>
    </source>
</evidence>
<evidence type="ECO:0000313" key="5">
    <source>
        <dbReference type="WBParaSite" id="SVE_0690600.1"/>
    </source>
</evidence>
<dbReference type="InterPro" id="IPR001878">
    <property type="entry name" value="Znf_CCHC"/>
</dbReference>
<keyword evidence="2" id="KW-0175">Coiled coil</keyword>
<dbReference type="STRING" id="75913.A0A0K0FDI0"/>
<dbReference type="Proteomes" id="UP000035680">
    <property type="component" value="Unassembled WGS sequence"/>
</dbReference>
<dbReference type="GO" id="GO:0008270">
    <property type="term" value="F:zinc ion binding"/>
    <property type="evidence" value="ECO:0007669"/>
    <property type="project" value="UniProtKB-KW"/>
</dbReference>
<sequence>MTSFKKLSMSEDLNALRIIYLFKNLDEKTNDLEFLKRETKMLEGLLSNLNGKQVAGLFVSSEKVSTGDEMINMVQSITVMTITTNITKTTTVGKVYNNVATKKSFRKENEIRCFLCGKMGHIKSHCPEYTIKRKVKLIREREVIDREESDDDISSIVMIDDVGKVLNGKRRLLIDIEIDGRKMKAEADSPVSFVSKANLDNKCIQPTKKRFCGLGENEVKIYRKASVALGLGCYTGQPVKLRPLTSEILEPIVLDKMKQYKSEGIWCEEKYPISTSPVICIKKKPDSIVC</sequence>